<dbReference type="InterPro" id="IPR036890">
    <property type="entry name" value="HATPase_C_sf"/>
</dbReference>
<feature type="domain" description="HAMP" evidence="14">
    <location>
        <begin position="184"/>
        <end position="236"/>
    </location>
</feature>
<protein>
    <recommendedName>
        <fullName evidence="3">histidine kinase</fullName>
        <ecNumber evidence="3">2.7.13.3</ecNumber>
    </recommendedName>
</protein>
<evidence type="ECO:0000256" key="9">
    <source>
        <dbReference type="ARBA" id="ARBA00022840"/>
    </source>
</evidence>
<proteinExistence type="predicted"/>
<dbReference type="InterPro" id="IPR013727">
    <property type="entry name" value="2CSK_N"/>
</dbReference>
<evidence type="ECO:0000313" key="15">
    <source>
        <dbReference type="EMBL" id="THF63042.1"/>
    </source>
</evidence>
<evidence type="ECO:0000256" key="4">
    <source>
        <dbReference type="ARBA" id="ARBA00022553"/>
    </source>
</evidence>
<name>A0A4S4AT66_9RHOO</name>
<dbReference type="PRINTS" id="PR00344">
    <property type="entry name" value="BCTRLSENSOR"/>
</dbReference>
<evidence type="ECO:0000256" key="1">
    <source>
        <dbReference type="ARBA" id="ARBA00000085"/>
    </source>
</evidence>
<dbReference type="CDD" id="cd00075">
    <property type="entry name" value="HATPase"/>
    <property type="match status" value="1"/>
</dbReference>
<evidence type="ECO:0000256" key="7">
    <source>
        <dbReference type="ARBA" id="ARBA00022741"/>
    </source>
</evidence>
<keyword evidence="9" id="KW-0067">ATP-binding</keyword>
<gene>
    <name evidence="15" type="ORF">E6C76_17450</name>
</gene>
<dbReference type="CDD" id="cd00082">
    <property type="entry name" value="HisKA"/>
    <property type="match status" value="1"/>
</dbReference>
<keyword evidence="11" id="KW-0902">Two-component regulatory system</keyword>
<dbReference type="InterPro" id="IPR003661">
    <property type="entry name" value="HisK_dim/P_dom"/>
</dbReference>
<keyword evidence="7" id="KW-0547">Nucleotide-binding</keyword>
<dbReference type="InterPro" id="IPR050428">
    <property type="entry name" value="TCS_sensor_his_kinase"/>
</dbReference>
<comment type="catalytic activity">
    <reaction evidence="1">
        <text>ATP + protein L-histidine = ADP + protein N-phospho-L-histidine.</text>
        <dbReference type="EC" id="2.7.13.3"/>
    </reaction>
</comment>
<sequence length="462" mass="50668">MISIRRRTLVLVLALFVFSNLLIFVVSARDATHEVKELFDARLVQGARLLHGLVRADPDFDEARRARLDAAFAEALDQYDADDGHRYESMLSFQVWRGDTLLMRSAGAPERALSAIGRGFVDAHVGEHIWRVYVLYDSVRDLRVLVGEPEEARDELINAIVWQTLIPDLIGGPLLAVLIWSAIGWGLRPLDRMARLIRAREPASLQPLELSPLPEELAPMQQALNRLLGEVARLLESEQRFLADAAHELRTPLAVLRVHAQNALDAPDAETREEALRELRGGVDRITRLATQLLTLARLETAGGGAARQPVDLLAETRRVLAELMPLVLDAQVDLALEADERMDWQACLEPGALDMLVHNLVGNAVRHAARGQNVEVALLEADGGVELRVADHGPGVSAELRTRLAERFLRTGPAAGSGLGLSIVRRVAERHGGTLDFVETPGGGLTARVCLPRAETLAGSR</sequence>
<dbReference type="EC" id="2.7.13.3" evidence="3"/>
<evidence type="ECO:0000256" key="8">
    <source>
        <dbReference type="ARBA" id="ARBA00022777"/>
    </source>
</evidence>
<evidence type="ECO:0000256" key="12">
    <source>
        <dbReference type="ARBA" id="ARBA00023136"/>
    </source>
</evidence>
<evidence type="ECO:0000256" key="10">
    <source>
        <dbReference type="ARBA" id="ARBA00022989"/>
    </source>
</evidence>
<keyword evidence="5" id="KW-0808">Transferase</keyword>
<reference evidence="15 16" key="1">
    <citation type="submission" date="2019-04" db="EMBL/GenBank/DDBJ databases">
        <title>Azoarcus nasutitermitis sp. nov. isolated from termite nest.</title>
        <authorList>
            <person name="Lin S.-Y."/>
            <person name="Hameed A."/>
            <person name="Hsu Y.-H."/>
            <person name="Young C.-C."/>
        </authorList>
    </citation>
    <scope>NUCLEOTIDE SEQUENCE [LARGE SCALE GENOMIC DNA]</scope>
    <source>
        <strain evidence="15 16">CC-YHH838</strain>
    </source>
</reference>
<evidence type="ECO:0000259" key="13">
    <source>
        <dbReference type="PROSITE" id="PS50109"/>
    </source>
</evidence>
<dbReference type="PANTHER" id="PTHR45436:SF14">
    <property type="entry name" value="SENSOR PROTEIN QSEC"/>
    <property type="match status" value="1"/>
</dbReference>
<dbReference type="SMART" id="SM00388">
    <property type="entry name" value="HisKA"/>
    <property type="match status" value="1"/>
</dbReference>
<dbReference type="Pfam" id="PF00512">
    <property type="entry name" value="HisKA"/>
    <property type="match status" value="1"/>
</dbReference>
<dbReference type="Pfam" id="PF02518">
    <property type="entry name" value="HATPase_c"/>
    <property type="match status" value="1"/>
</dbReference>
<dbReference type="EMBL" id="SSOC01000006">
    <property type="protein sequence ID" value="THF63042.1"/>
    <property type="molecule type" value="Genomic_DNA"/>
</dbReference>
<dbReference type="Gene3D" id="3.30.565.10">
    <property type="entry name" value="Histidine kinase-like ATPase, C-terminal domain"/>
    <property type="match status" value="1"/>
</dbReference>
<feature type="domain" description="Histidine kinase" evidence="13">
    <location>
        <begin position="244"/>
        <end position="456"/>
    </location>
</feature>
<dbReference type="GO" id="GO:0005524">
    <property type="term" value="F:ATP binding"/>
    <property type="evidence" value="ECO:0007669"/>
    <property type="project" value="UniProtKB-KW"/>
</dbReference>
<comment type="subcellular location">
    <subcellularLocation>
        <location evidence="2">Membrane</location>
        <topology evidence="2">Multi-pass membrane protein</topology>
    </subcellularLocation>
</comment>
<evidence type="ECO:0000256" key="3">
    <source>
        <dbReference type="ARBA" id="ARBA00012438"/>
    </source>
</evidence>
<dbReference type="Gene3D" id="1.10.287.130">
    <property type="match status" value="1"/>
</dbReference>
<evidence type="ECO:0000313" key="16">
    <source>
        <dbReference type="Proteomes" id="UP000308430"/>
    </source>
</evidence>
<dbReference type="SUPFAM" id="SSF55874">
    <property type="entry name" value="ATPase domain of HSP90 chaperone/DNA topoisomerase II/histidine kinase"/>
    <property type="match status" value="1"/>
</dbReference>
<comment type="caution">
    <text evidence="15">The sequence shown here is derived from an EMBL/GenBank/DDBJ whole genome shotgun (WGS) entry which is preliminary data.</text>
</comment>
<keyword evidence="12" id="KW-0472">Membrane</keyword>
<dbReference type="PROSITE" id="PS50109">
    <property type="entry name" value="HIS_KIN"/>
    <property type="match status" value="1"/>
</dbReference>
<accession>A0A4S4AT66</accession>
<keyword evidence="8 15" id="KW-0418">Kinase</keyword>
<dbReference type="InterPro" id="IPR004358">
    <property type="entry name" value="Sig_transdc_His_kin-like_C"/>
</dbReference>
<keyword evidence="10" id="KW-1133">Transmembrane helix</keyword>
<organism evidence="15 16">
    <name type="scientific">Pseudothauera nasutitermitis</name>
    <dbReference type="NCBI Taxonomy" id="2565930"/>
    <lineage>
        <taxon>Bacteria</taxon>
        <taxon>Pseudomonadati</taxon>
        <taxon>Pseudomonadota</taxon>
        <taxon>Betaproteobacteria</taxon>
        <taxon>Rhodocyclales</taxon>
        <taxon>Zoogloeaceae</taxon>
        <taxon>Pseudothauera</taxon>
    </lineage>
</organism>
<dbReference type="AlphaFoldDB" id="A0A4S4AT66"/>
<dbReference type="PANTHER" id="PTHR45436">
    <property type="entry name" value="SENSOR HISTIDINE KINASE YKOH"/>
    <property type="match status" value="1"/>
</dbReference>
<evidence type="ECO:0000256" key="5">
    <source>
        <dbReference type="ARBA" id="ARBA00022679"/>
    </source>
</evidence>
<dbReference type="InterPro" id="IPR003660">
    <property type="entry name" value="HAMP_dom"/>
</dbReference>
<evidence type="ECO:0000256" key="11">
    <source>
        <dbReference type="ARBA" id="ARBA00023012"/>
    </source>
</evidence>
<dbReference type="GO" id="GO:0005886">
    <property type="term" value="C:plasma membrane"/>
    <property type="evidence" value="ECO:0007669"/>
    <property type="project" value="TreeGrafter"/>
</dbReference>
<keyword evidence="4" id="KW-0597">Phosphoprotein</keyword>
<dbReference type="OrthoDB" id="8554694at2"/>
<evidence type="ECO:0000256" key="2">
    <source>
        <dbReference type="ARBA" id="ARBA00004141"/>
    </source>
</evidence>
<dbReference type="GO" id="GO:0000155">
    <property type="term" value="F:phosphorelay sensor kinase activity"/>
    <property type="evidence" value="ECO:0007669"/>
    <property type="project" value="InterPro"/>
</dbReference>
<dbReference type="PROSITE" id="PS50885">
    <property type="entry name" value="HAMP"/>
    <property type="match status" value="1"/>
</dbReference>
<keyword evidence="16" id="KW-1185">Reference proteome</keyword>
<dbReference type="SUPFAM" id="SSF47384">
    <property type="entry name" value="Homodimeric domain of signal transducing histidine kinase"/>
    <property type="match status" value="1"/>
</dbReference>
<evidence type="ECO:0000256" key="6">
    <source>
        <dbReference type="ARBA" id="ARBA00022692"/>
    </source>
</evidence>
<dbReference type="Proteomes" id="UP000308430">
    <property type="component" value="Unassembled WGS sequence"/>
</dbReference>
<evidence type="ECO:0000259" key="14">
    <source>
        <dbReference type="PROSITE" id="PS50885"/>
    </source>
</evidence>
<keyword evidence="6" id="KW-0812">Transmembrane</keyword>
<dbReference type="InterPro" id="IPR036097">
    <property type="entry name" value="HisK_dim/P_sf"/>
</dbReference>
<dbReference type="SMART" id="SM00387">
    <property type="entry name" value="HATPase_c"/>
    <property type="match status" value="1"/>
</dbReference>
<dbReference type="InterPro" id="IPR003594">
    <property type="entry name" value="HATPase_dom"/>
</dbReference>
<dbReference type="Pfam" id="PF08521">
    <property type="entry name" value="2CSK_N"/>
    <property type="match status" value="1"/>
</dbReference>
<dbReference type="InterPro" id="IPR005467">
    <property type="entry name" value="His_kinase_dom"/>
</dbReference>
<dbReference type="RefSeq" id="WP_136349522.1">
    <property type="nucleotide sequence ID" value="NZ_SSOC01000006.1"/>
</dbReference>